<sequence>MQGYGKRILIIDDAEDLRYLTSMALSTAGYNTYSASDGAEGLDAMTKRRYDVVLVDHHMPRVNGLQFIETSRAKWPDTPIIFMSGDHRFYGHGDLLEGTFACVEKPFELPHLIELIGCACRRRARQEPAQMPAFSYLGSVPL</sequence>
<feature type="modified residue" description="4-aspartylphosphate" evidence="2">
    <location>
        <position position="56"/>
    </location>
</feature>
<dbReference type="PROSITE" id="PS50110">
    <property type="entry name" value="RESPONSE_REGULATORY"/>
    <property type="match status" value="1"/>
</dbReference>
<feature type="domain" description="Response regulatory" evidence="3">
    <location>
        <begin position="7"/>
        <end position="120"/>
    </location>
</feature>
<dbReference type="InterPro" id="IPR001789">
    <property type="entry name" value="Sig_transdc_resp-reg_receiver"/>
</dbReference>
<gene>
    <name evidence="4" type="ORF">COMA2_80039</name>
</gene>
<keyword evidence="5" id="KW-1185">Reference proteome</keyword>
<dbReference type="STRING" id="1742973.COMA2_80039"/>
<reference evidence="5" key="1">
    <citation type="submission" date="2015-10" db="EMBL/GenBank/DDBJ databases">
        <authorList>
            <person name="Luecker S."/>
            <person name="Luecker S."/>
        </authorList>
    </citation>
    <scope>NUCLEOTIDE SEQUENCE [LARGE SCALE GENOMIC DNA]</scope>
</reference>
<name>A0A0S4LS48_9BACT</name>
<dbReference type="CDD" id="cd00156">
    <property type="entry name" value="REC"/>
    <property type="match status" value="1"/>
</dbReference>
<accession>A0A0S4LS48</accession>
<evidence type="ECO:0000259" key="3">
    <source>
        <dbReference type="PROSITE" id="PS50110"/>
    </source>
</evidence>
<dbReference type="PANTHER" id="PTHR44591">
    <property type="entry name" value="STRESS RESPONSE REGULATOR PROTEIN 1"/>
    <property type="match status" value="1"/>
</dbReference>
<dbReference type="InterPro" id="IPR011006">
    <property type="entry name" value="CheY-like_superfamily"/>
</dbReference>
<proteinExistence type="predicted"/>
<dbReference type="SMART" id="SM00448">
    <property type="entry name" value="REC"/>
    <property type="match status" value="1"/>
</dbReference>
<dbReference type="AlphaFoldDB" id="A0A0S4LS48"/>
<dbReference type="Pfam" id="PF00072">
    <property type="entry name" value="Response_reg"/>
    <property type="match status" value="1"/>
</dbReference>
<keyword evidence="1 2" id="KW-0597">Phosphoprotein</keyword>
<evidence type="ECO:0000313" key="4">
    <source>
        <dbReference type="EMBL" id="CUS39533.1"/>
    </source>
</evidence>
<dbReference type="Gene3D" id="3.40.50.2300">
    <property type="match status" value="1"/>
</dbReference>
<dbReference type="SUPFAM" id="SSF52172">
    <property type="entry name" value="CheY-like"/>
    <property type="match status" value="1"/>
</dbReference>
<evidence type="ECO:0000256" key="2">
    <source>
        <dbReference type="PROSITE-ProRule" id="PRU00169"/>
    </source>
</evidence>
<dbReference type="EMBL" id="CZPZ01000035">
    <property type="protein sequence ID" value="CUS39533.1"/>
    <property type="molecule type" value="Genomic_DNA"/>
</dbReference>
<evidence type="ECO:0000256" key="1">
    <source>
        <dbReference type="ARBA" id="ARBA00022553"/>
    </source>
</evidence>
<evidence type="ECO:0000313" key="5">
    <source>
        <dbReference type="Proteomes" id="UP000198736"/>
    </source>
</evidence>
<dbReference type="InterPro" id="IPR050595">
    <property type="entry name" value="Bact_response_regulator"/>
</dbReference>
<protein>
    <submittedName>
        <fullName evidence="4">Putative Response regulator, CheY-like</fullName>
    </submittedName>
</protein>
<dbReference type="RefSeq" id="WP_175304712.1">
    <property type="nucleotide sequence ID" value="NZ_CZPZ01000035.1"/>
</dbReference>
<organism evidence="4 5">
    <name type="scientific">Candidatus Nitrospira nitrificans</name>
    <dbReference type="NCBI Taxonomy" id="1742973"/>
    <lineage>
        <taxon>Bacteria</taxon>
        <taxon>Pseudomonadati</taxon>
        <taxon>Nitrospirota</taxon>
        <taxon>Nitrospiria</taxon>
        <taxon>Nitrospirales</taxon>
        <taxon>Nitrospiraceae</taxon>
        <taxon>Nitrospira</taxon>
    </lineage>
</organism>
<dbReference type="Proteomes" id="UP000198736">
    <property type="component" value="Unassembled WGS sequence"/>
</dbReference>
<dbReference type="PANTHER" id="PTHR44591:SF3">
    <property type="entry name" value="RESPONSE REGULATORY DOMAIN-CONTAINING PROTEIN"/>
    <property type="match status" value="1"/>
</dbReference>
<dbReference type="GO" id="GO:0000160">
    <property type="term" value="P:phosphorelay signal transduction system"/>
    <property type="evidence" value="ECO:0007669"/>
    <property type="project" value="InterPro"/>
</dbReference>